<dbReference type="SUPFAM" id="SSF53067">
    <property type="entry name" value="Actin-like ATPase domain"/>
    <property type="match status" value="1"/>
</dbReference>
<dbReference type="GO" id="GO:0016874">
    <property type="term" value="F:ligase activity"/>
    <property type="evidence" value="ECO:0007669"/>
    <property type="project" value="UniProtKB-KW"/>
</dbReference>
<feature type="domain" description="Hydantoinase/oxoprolinase N-terminal" evidence="2">
    <location>
        <begin position="4"/>
        <end position="185"/>
    </location>
</feature>
<proteinExistence type="predicted"/>
<protein>
    <submittedName>
        <fullName evidence="4">Acetophenone carboxylase gamma subunit</fullName>
        <ecNumber evidence="4">6.4.1.8</ecNumber>
    </submittedName>
</protein>
<dbReference type="GO" id="GO:0017168">
    <property type="term" value="F:5-oxoprolinase (ATP-hydrolyzing) activity"/>
    <property type="evidence" value="ECO:0007669"/>
    <property type="project" value="TreeGrafter"/>
</dbReference>
<evidence type="ECO:0000259" key="2">
    <source>
        <dbReference type="Pfam" id="PF05378"/>
    </source>
</evidence>
<dbReference type="InterPro" id="IPR049517">
    <property type="entry name" value="ACX-like_C"/>
</dbReference>
<organism evidence="4 5">
    <name type="scientific">Antarctobacter heliothermus</name>
    <dbReference type="NCBI Taxonomy" id="74033"/>
    <lineage>
        <taxon>Bacteria</taxon>
        <taxon>Pseudomonadati</taxon>
        <taxon>Pseudomonadota</taxon>
        <taxon>Alphaproteobacteria</taxon>
        <taxon>Rhodobacterales</taxon>
        <taxon>Roseobacteraceae</taxon>
        <taxon>Antarctobacter</taxon>
    </lineage>
</organism>
<dbReference type="Pfam" id="PF19278">
    <property type="entry name" value="Hydant_A_C"/>
    <property type="match status" value="1"/>
</dbReference>
<dbReference type="OrthoDB" id="9759608at2"/>
<dbReference type="PANTHER" id="PTHR11365">
    <property type="entry name" value="5-OXOPROLINASE RELATED"/>
    <property type="match status" value="1"/>
</dbReference>
<gene>
    <name evidence="4" type="ORF">ANTHELSMS3_01374</name>
</gene>
<dbReference type="GO" id="GO:0006749">
    <property type="term" value="P:glutathione metabolic process"/>
    <property type="evidence" value="ECO:0007669"/>
    <property type="project" value="TreeGrafter"/>
</dbReference>
<dbReference type="Proteomes" id="UP000203589">
    <property type="component" value="Chromosome"/>
</dbReference>
<evidence type="ECO:0000313" key="5">
    <source>
        <dbReference type="Proteomes" id="UP000203589"/>
    </source>
</evidence>
<keyword evidence="4" id="KW-0436">Ligase</keyword>
<sequence length="692" mass="74775">MKYRIGVDIGGTFTDFVLLSDLGELAITKVPSNPKNIAGVILDGLSKLSKQSGIDPEILMQSIDLIVHGTTIATNAVIQHKLAKTGMIATAGFRDILELREGLKEKLYDYSYAPPKPLVPRQLRLGVSERVLNDGSVLTPLCEDDVRAAADIFKREGVEAVVIGLIWSIKNPVHEIRVRDIIEQEMPGVPVFMSSEVLSQIREYPRFSTAALCAALAPLLTNYLDTLEANIAQVGFDRALRYIQCNGGTTSSDLLKKRPVLALDSGPAAGPSAALFFSEQVGNRNVISLDMGGTSLDVSLVNDGKIETRRNVDVHRYRVGLPMVNVLTIGAGGGSIAHIDDAGILNVGPQSAESYPGPACYNRGGIAPTVTDANLALGYFSPDAVLGGSIKLNYSKSIDVLKKEIGDPLGVSAQAAAHSVFSIINENMANAVRSISSEKGHDIRDFTIVCGGGCSPAHAAAIAQSIGVKEVLVPRVSSVLCSFGAAITDVRHDYSSSLSALLKDCNIGDLRTAFEQMRAEAFRDLAREGFDPDRVEIEMDMELRYVGEIGELRLNVQTALNKEDWIGAITESFHELHEAAYTFSDPQSDLEVMGLNLVAFGKRENTVTKVFTPDKQSAEDREAVWELPPRACWFSAEITTQTPIFAGKAAKHGQIVKGPAVIEEETTAILVPPGWQIELTDKHMWVLTDQSH</sequence>
<accession>A0A222E1L3</accession>
<feature type="domain" description="Acetophenone carboxylase-like C-terminal" evidence="3">
    <location>
        <begin position="509"/>
        <end position="683"/>
    </location>
</feature>
<evidence type="ECO:0000259" key="1">
    <source>
        <dbReference type="Pfam" id="PF01968"/>
    </source>
</evidence>
<dbReference type="KEGG" id="aht:ANTHELSMS3_01374"/>
<dbReference type="InterPro" id="IPR002821">
    <property type="entry name" value="Hydantoinase_A"/>
</dbReference>
<dbReference type="InterPro" id="IPR008040">
    <property type="entry name" value="Hydant_A_N"/>
</dbReference>
<dbReference type="Pfam" id="PF01968">
    <property type="entry name" value="Hydantoinase_A"/>
    <property type="match status" value="1"/>
</dbReference>
<dbReference type="PANTHER" id="PTHR11365:SF23">
    <property type="entry name" value="HYPOTHETICAL 5-OXOPROLINASE (EUROFUNG)-RELATED"/>
    <property type="match status" value="1"/>
</dbReference>
<dbReference type="EC" id="6.4.1.8" evidence="4"/>
<name>A0A222E1L3_9RHOB</name>
<dbReference type="InterPro" id="IPR043129">
    <property type="entry name" value="ATPase_NBD"/>
</dbReference>
<reference evidence="4 5" key="1">
    <citation type="submission" date="2017-07" db="EMBL/GenBank/DDBJ databases">
        <title>Genome Sequence of Antarctobacter heliothermus Strain SMS3 Isolated from a culture of the Diatom Skeletonema marinoi.</title>
        <authorList>
            <person name="Topel M."/>
            <person name="Pinder M.I.M."/>
            <person name="Johansson O.N."/>
            <person name="Kourtchenko O."/>
            <person name="Godhe A."/>
            <person name="Clarke A.K."/>
        </authorList>
    </citation>
    <scope>NUCLEOTIDE SEQUENCE [LARGE SCALE GENOMIC DNA]</scope>
    <source>
        <strain evidence="4 5">SMS3</strain>
    </source>
</reference>
<dbReference type="RefSeq" id="WP_094034212.1">
    <property type="nucleotide sequence ID" value="NZ_CP022540.1"/>
</dbReference>
<dbReference type="InterPro" id="IPR045079">
    <property type="entry name" value="Oxoprolinase-like"/>
</dbReference>
<evidence type="ECO:0000313" key="4">
    <source>
        <dbReference type="EMBL" id="ASP20076.1"/>
    </source>
</evidence>
<dbReference type="EMBL" id="CP022540">
    <property type="protein sequence ID" value="ASP20076.1"/>
    <property type="molecule type" value="Genomic_DNA"/>
</dbReference>
<evidence type="ECO:0000259" key="3">
    <source>
        <dbReference type="Pfam" id="PF19278"/>
    </source>
</evidence>
<dbReference type="AlphaFoldDB" id="A0A222E1L3"/>
<dbReference type="GO" id="GO:0005829">
    <property type="term" value="C:cytosol"/>
    <property type="evidence" value="ECO:0007669"/>
    <property type="project" value="TreeGrafter"/>
</dbReference>
<keyword evidence="5" id="KW-1185">Reference proteome</keyword>
<feature type="domain" description="Hydantoinase A/oxoprolinase" evidence="1">
    <location>
        <begin position="206"/>
        <end position="493"/>
    </location>
</feature>
<dbReference type="Pfam" id="PF05378">
    <property type="entry name" value="Hydant_A_N"/>
    <property type="match status" value="1"/>
</dbReference>